<dbReference type="InterPro" id="IPR011006">
    <property type="entry name" value="CheY-like_superfamily"/>
</dbReference>
<evidence type="ECO:0000256" key="1">
    <source>
        <dbReference type="PROSITE-ProRule" id="PRU00169"/>
    </source>
</evidence>
<evidence type="ECO:0000313" key="4">
    <source>
        <dbReference type="Proteomes" id="UP000244904"/>
    </source>
</evidence>
<evidence type="ECO:0000313" key="3">
    <source>
        <dbReference type="EMBL" id="SPF79685.1"/>
    </source>
</evidence>
<dbReference type="Gene3D" id="3.40.50.2300">
    <property type="match status" value="1"/>
</dbReference>
<dbReference type="AlphaFoldDB" id="A0A2R8AUH4"/>
<keyword evidence="4" id="KW-1185">Reference proteome</keyword>
<gene>
    <name evidence="3" type="ORF">PRI8871_01482</name>
</gene>
<sequence>MNILIVEEQPELGALWARHLSRFGAQVRLATSEQTAFQALREDAFAVVVLDLGLADNGAMSVSDFASYRQPDARIIFVTNATFFSDAAIFRHCANACAYVPSYTPPEDLAAIVEHYATRA</sequence>
<dbReference type="Proteomes" id="UP000244904">
    <property type="component" value="Unassembled WGS sequence"/>
</dbReference>
<protein>
    <recommendedName>
        <fullName evidence="2">Response regulatory domain-containing protein</fullName>
    </recommendedName>
</protein>
<dbReference type="OrthoDB" id="7874292at2"/>
<feature type="domain" description="Response regulatory" evidence="2">
    <location>
        <begin position="2"/>
        <end position="117"/>
    </location>
</feature>
<dbReference type="SMART" id="SM00448">
    <property type="entry name" value="REC"/>
    <property type="match status" value="1"/>
</dbReference>
<dbReference type="EMBL" id="OMOJ01000002">
    <property type="protein sequence ID" value="SPF79685.1"/>
    <property type="molecule type" value="Genomic_DNA"/>
</dbReference>
<reference evidence="4" key="1">
    <citation type="submission" date="2018-03" db="EMBL/GenBank/DDBJ databases">
        <authorList>
            <person name="Rodrigo-Torres L."/>
            <person name="Arahal R. D."/>
            <person name="Lucena T."/>
        </authorList>
    </citation>
    <scope>NUCLEOTIDE SEQUENCE [LARGE SCALE GENOMIC DNA]</scope>
    <source>
        <strain evidence="4">CECT 8871</strain>
    </source>
</reference>
<dbReference type="Pfam" id="PF00072">
    <property type="entry name" value="Response_reg"/>
    <property type="match status" value="1"/>
</dbReference>
<dbReference type="InterPro" id="IPR001789">
    <property type="entry name" value="Sig_transdc_resp-reg_receiver"/>
</dbReference>
<dbReference type="RefSeq" id="WP_108885534.1">
    <property type="nucleotide sequence ID" value="NZ_OMOJ01000002.1"/>
</dbReference>
<dbReference type="PROSITE" id="PS50110">
    <property type="entry name" value="RESPONSE_REGULATORY"/>
    <property type="match status" value="1"/>
</dbReference>
<name>A0A2R8AUH4_9RHOB</name>
<accession>A0A2R8AUH4</accession>
<keyword evidence="1" id="KW-0597">Phosphoprotein</keyword>
<dbReference type="SUPFAM" id="SSF52172">
    <property type="entry name" value="CheY-like"/>
    <property type="match status" value="1"/>
</dbReference>
<evidence type="ECO:0000259" key="2">
    <source>
        <dbReference type="PROSITE" id="PS50110"/>
    </source>
</evidence>
<organism evidence="3 4">
    <name type="scientific">Pseudoprimorskyibacter insulae</name>
    <dbReference type="NCBI Taxonomy" id="1695997"/>
    <lineage>
        <taxon>Bacteria</taxon>
        <taxon>Pseudomonadati</taxon>
        <taxon>Pseudomonadota</taxon>
        <taxon>Alphaproteobacteria</taxon>
        <taxon>Rhodobacterales</taxon>
        <taxon>Paracoccaceae</taxon>
        <taxon>Pseudoprimorskyibacter</taxon>
    </lineage>
</organism>
<dbReference type="GO" id="GO:0000160">
    <property type="term" value="P:phosphorelay signal transduction system"/>
    <property type="evidence" value="ECO:0007669"/>
    <property type="project" value="InterPro"/>
</dbReference>
<feature type="modified residue" description="4-aspartylphosphate" evidence="1">
    <location>
        <position position="51"/>
    </location>
</feature>
<proteinExistence type="predicted"/>